<sequence>MAKRQHRRRPPSGPRRGRDRADRADRRSPDLVDEVTGALDTGEPLDLLALTSAFLAATDPRERRLPRKRDDLRLPPREEIVATFFEVPQRATSALLTAIAALTGDDVLRSRVRREVAARGHVLPHWLAELDQARAHDTVLRMADVLGDGESLVCGVVLPGCAELSAAVSVDHNLGTVATDGFVVPGALPDLVELMRGDAEDPDVVFTELDAADARARVTEAVEHGALLFPPPESDTWPACRPLVEWAAGLLPAGGRGYERPEWSDVERQALAGRFLASPFAAGLDDADSRALVDHLLWYGCDYGSGDPLHWSPAAVEIVLADWIPRKIVADFAHLRKAPAVLRALIRFSHAERGIRPRLTEQTVAAVDEWEPEYQAAIRSSRPQGPEALLAAMGVLDVEEYLDSVVLDELRRAVGGARALEELDDAPLPDEPFREDAVPADVRQRVGEVRKLVDRCCDALCDVEHRTAARRLLAAVAAGDPTVFRRRGRVETAAAAIVWLVARANRSLYPHGIQAQELLSWFGVGSVSTRSRPVLAAIGVDPHHPGELALESPAYLTAARRRQLIAERDRLAGNGN</sequence>
<evidence type="ECO:0000313" key="3">
    <source>
        <dbReference type="EMBL" id="PRY39370.1"/>
    </source>
</evidence>
<dbReference type="EMBL" id="PVTG01000021">
    <property type="protein sequence ID" value="PRY39370.1"/>
    <property type="molecule type" value="Genomic_DNA"/>
</dbReference>
<dbReference type="OrthoDB" id="5182325at2"/>
<dbReference type="AlphaFoldDB" id="A0A2T0T129"/>
<dbReference type="Proteomes" id="UP000239210">
    <property type="component" value="Unassembled WGS sequence"/>
</dbReference>
<feature type="compositionally biased region" description="Basic residues" evidence="1">
    <location>
        <begin position="1"/>
        <end position="18"/>
    </location>
</feature>
<accession>A0A2T0T129</accession>
<keyword evidence="4" id="KW-1185">Reference proteome</keyword>
<name>A0A2T0T129_9ACTN</name>
<gene>
    <name evidence="3" type="ORF">LY71_12139</name>
</gene>
<proteinExistence type="predicted"/>
<reference evidence="3 4" key="1">
    <citation type="submission" date="2018-03" db="EMBL/GenBank/DDBJ databases">
        <title>Genomic Encyclopedia of Archaeal and Bacterial Type Strains, Phase II (KMG-II): from individual species to whole genera.</title>
        <authorList>
            <person name="Goeker M."/>
        </authorList>
    </citation>
    <scope>NUCLEOTIDE SEQUENCE [LARGE SCALE GENOMIC DNA]</scope>
    <source>
        <strain evidence="3 4">DSM 45416</strain>
    </source>
</reference>
<organism evidence="3 4">
    <name type="scientific">Geodermatophilus tzadiensis</name>
    <dbReference type="NCBI Taxonomy" id="1137988"/>
    <lineage>
        <taxon>Bacteria</taxon>
        <taxon>Bacillati</taxon>
        <taxon>Actinomycetota</taxon>
        <taxon>Actinomycetes</taxon>
        <taxon>Geodermatophilales</taxon>
        <taxon>Geodermatophilaceae</taxon>
        <taxon>Geodermatophilus</taxon>
    </lineage>
</organism>
<evidence type="ECO:0000259" key="2">
    <source>
        <dbReference type="Pfam" id="PF19935"/>
    </source>
</evidence>
<evidence type="ECO:0000313" key="4">
    <source>
        <dbReference type="Proteomes" id="UP000239210"/>
    </source>
</evidence>
<feature type="compositionally biased region" description="Basic and acidic residues" evidence="1">
    <location>
        <begin position="19"/>
        <end position="30"/>
    </location>
</feature>
<feature type="region of interest" description="Disordered" evidence="1">
    <location>
        <begin position="1"/>
        <end position="36"/>
    </location>
</feature>
<dbReference type="InterPro" id="IPR045651">
    <property type="entry name" value="DUF6398"/>
</dbReference>
<protein>
    <recommendedName>
        <fullName evidence="2">DUF6398 domain-containing protein</fullName>
    </recommendedName>
</protein>
<comment type="caution">
    <text evidence="3">The sequence shown here is derived from an EMBL/GenBank/DDBJ whole genome shotgun (WGS) entry which is preliminary data.</text>
</comment>
<dbReference type="RefSeq" id="WP_106281564.1">
    <property type="nucleotide sequence ID" value="NZ_PVTG01000021.1"/>
</dbReference>
<dbReference type="Pfam" id="PF19935">
    <property type="entry name" value="DUF6398"/>
    <property type="match status" value="1"/>
</dbReference>
<evidence type="ECO:0000256" key="1">
    <source>
        <dbReference type="SAM" id="MobiDB-lite"/>
    </source>
</evidence>
<feature type="domain" description="DUF6398" evidence="2">
    <location>
        <begin position="448"/>
        <end position="543"/>
    </location>
</feature>